<evidence type="ECO:0000313" key="1">
    <source>
        <dbReference type="EMBL" id="KAA6303829.1"/>
    </source>
</evidence>
<organism evidence="1">
    <name type="scientific">termite gut metagenome</name>
    <dbReference type="NCBI Taxonomy" id="433724"/>
    <lineage>
        <taxon>unclassified sequences</taxon>
        <taxon>metagenomes</taxon>
        <taxon>organismal metagenomes</taxon>
    </lineage>
</organism>
<name>A0A5J4P664_9ZZZZ</name>
<protein>
    <submittedName>
        <fullName evidence="1">Uncharacterized protein</fullName>
    </submittedName>
</protein>
<accession>A0A5J4P664</accession>
<sequence length="122" mass="14270">PFLRIKQKWLYTVLTHVWGYCYRIHIPFVKKGAGIHLACVAKVAALGVGNKELIGIVFFYVFDRFLIFFGAGFGVELGYKIIFLLFDPVSFFHSFTHKRIIKTVNKNGEIIPLYFMDWYIRN</sequence>
<proteinExistence type="predicted"/>
<comment type="caution">
    <text evidence="1">The sequence shown here is derived from an EMBL/GenBank/DDBJ whole genome shotgun (WGS) entry which is preliminary data.</text>
</comment>
<dbReference type="AlphaFoldDB" id="A0A5J4P664"/>
<gene>
    <name evidence="1" type="ORF">EZS27_044530</name>
</gene>
<reference evidence="1" key="1">
    <citation type="submission" date="2019-03" db="EMBL/GenBank/DDBJ databases">
        <title>Single cell metagenomics reveals metabolic interactions within the superorganism composed of flagellate Streblomastix strix and complex community of Bacteroidetes bacteria on its surface.</title>
        <authorList>
            <person name="Treitli S.C."/>
            <person name="Kolisko M."/>
            <person name="Husnik F."/>
            <person name="Keeling P."/>
            <person name="Hampl V."/>
        </authorList>
    </citation>
    <scope>NUCLEOTIDE SEQUENCE</scope>
    <source>
        <strain evidence="1">STM</strain>
    </source>
</reference>
<feature type="non-terminal residue" evidence="1">
    <location>
        <position position="1"/>
    </location>
</feature>
<dbReference type="EMBL" id="SNRY01012014">
    <property type="protein sequence ID" value="KAA6303829.1"/>
    <property type="molecule type" value="Genomic_DNA"/>
</dbReference>